<evidence type="ECO:0000313" key="3">
    <source>
        <dbReference type="EMBL" id="KUP08080.1"/>
    </source>
</evidence>
<dbReference type="Pfam" id="PF13561">
    <property type="entry name" value="adh_short_C2"/>
    <property type="match status" value="1"/>
</dbReference>
<keyword evidence="2" id="KW-0560">Oxidoreductase</keyword>
<dbReference type="Gene3D" id="3.40.50.720">
    <property type="entry name" value="NAD(P)-binding Rossmann-like Domain"/>
    <property type="match status" value="1"/>
</dbReference>
<dbReference type="Proteomes" id="UP000074108">
    <property type="component" value="Unassembled WGS sequence"/>
</dbReference>
<dbReference type="PANTHER" id="PTHR42760">
    <property type="entry name" value="SHORT-CHAIN DEHYDROGENASES/REDUCTASES FAMILY MEMBER"/>
    <property type="match status" value="1"/>
</dbReference>
<gene>
    <name evidence="3" type="ORF">Q75_03185</name>
</gene>
<dbReference type="GO" id="GO:0008206">
    <property type="term" value="P:bile acid metabolic process"/>
    <property type="evidence" value="ECO:0007669"/>
    <property type="project" value="UniProtKB-ARBA"/>
</dbReference>
<dbReference type="GO" id="GO:0016616">
    <property type="term" value="F:oxidoreductase activity, acting on the CH-OH group of donors, NAD or NADP as acceptor"/>
    <property type="evidence" value="ECO:0007669"/>
    <property type="project" value="TreeGrafter"/>
</dbReference>
<evidence type="ECO:0000256" key="1">
    <source>
        <dbReference type="ARBA" id="ARBA00006484"/>
    </source>
</evidence>
<dbReference type="PROSITE" id="PS00061">
    <property type="entry name" value="ADH_SHORT"/>
    <property type="match status" value="1"/>
</dbReference>
<dbReference type="PRINTS" id="PR00081">
    <property type="entry name" value="GDHRDH"/>
</dbReference>
<comment type="caution">
    <text evidence="3">The sequence shown here is derived from an EMBL/GenBank/DDBJ whole genome shotgun (WGS) entry which is preliminary data.</text>
</comment>
<dbReference type="OrthoDB" id="9803333at2"/>
<organism evidence="3 4">
    <name type="scientific">Bacillus coahuilensis p1.1.43</name>
    <dbReference type="NCBI Taxonomy" id="1150625"/>
    <lineage>
        <taxon>Bacteria</taxon>
        <taxon>Bacillati</taxon>
        <taxon>Bacillota</taxon>
        <taxon>Bacilli</taxon>
        <taxon>Bacillales</taxon>
        <taxon>Bacillaceae</taxon>
        <taxon>Bacillus</taxon>
    </lineage>
</organism>
<accession>A0A147KB11</accession>
<dbReference type="CDD" id="cd05233">
    <property type="entry name" value="SDR_c"/>
    <property type="match status" value="1"/>
</dbReference>
<protein>
    <submittedName>
        <fullName evidence="3">Oxidoreductase</fullName>
    </submittedName>
</protein>
<reference evidence="3 4" key="1">
    <citation type="journal article" date="2016" name="Front. Microbiol.">
        <title>Microevolution Analysis of Bacillus coahuilensis Unveils Differences in Phosphorus Acquisition Strategies and Their Regulation.</title>
        <authorList>
            <person name="Gomez-Lunar Z."/>
            <person name="Hernandez-Gonzalez I."/>
            <person name="Rodriguez-Torres M.D."/>
            <person name="Souza V."/>
            <person name="Olmedo-Alvarez G."/>
        </authorList>
    </citation>
    <scope>NUCLEOTIDE SEQUENCE [LARGE SCALE GENOMIC DNA]</scope>
    <source>
        <strain evidence="4">p1.1.43</strain>
    </source>
</reference>
<dbReference type="RefSeq" id="WP_059350351.1">
    <property type="nucleotide sequence ID" value="NZ_LDYG01000017.1"/>
</dbReference>
<dbReference type="PANTHER" id="PTHR42760:SF133">
    <property type="entry name" value="3-OXOACYL-[ACYL-CARRIER-PROTEIN] REDUCTASE"/>
    <property type="match status" value="1"/>
</dbReference>
<dbReference type="InterPro" id="IPR020904">
    <property type="entry name" value="Sc_DH/Rdtase_CS"/>
</dbReference>
<dbReference type="GO" id="GO:0006633">
    <property type="term" value="P:fatty acid biosynthetic process"/>
    <property type="evidence" value="ECO:0007669"/>
    <property type="project" value="TreeGrafter"/>
</dbReference>
<dbReference type="InterPro" id="IPR036291">
    <property type="entry name" value="NAD(P)-bd_dom_sf"/>
</dbReference>
<evidence type="ECO:0000256" key="2">
    <source>
        <dbReference type="ARBA" id="ARBA00023002"/>
    </source>
</evidence>
<sequence length="241" mass="26295">MFSESVVVITGSANGIGKEVARQYAEQGATLILVDRDHDGLAKMVKQLRKQTEVAEYCIDLQNVSAITETVEKIEKNFRKIDILINNAGISRFQSPYELSENEWDEIIGTNLKGSFFMARECAKVMKKHGGGKIINLSSTRALMSEPGGEAYGASKGGLLALTHSLAISLGSDHIQVNCISPGWIHTGDYEELSTQDHQQHPSGRVGKPSDIARACLFLTNPNNDFITGENIVIDGGMTRK</sequence>
<proteinExistence type="inferred from homology"/>
<dbReference type="AlphaFoldDB" id="A0A147KB11"/>
<dbReference type="STRING" id="1150625.Q75_03185"/>
<dbReference type="SUPFAM" id="SSF51735">
    <property type="entry name" value="NAD(P)-binding Rossmann-fold domains"/>
    <property type="match status" value="1"/>
</dbReference>
<dbReference type="GO" id="GO:0048038">
    <property type="term" value="F:quinone binding"/>
    <property type="evidence" value="ECO:0007669"/>
    <property type="project" value="TreeGrafter"/>
</dbReference>
<name>A0A147KB11_9BACI</name>
<dbReference type="PATRIC" id="fig|1150625.3.peg.667"/>
<keyword evidence="4" id="KW-1185">Reference proteome</keyword>
<comment type="similarity">
    <text evidence="1">Belongs to the short-chain dehydrogenases/reductases (SDR) family.</text>
</comment>
<evidence type="ECO:0000313" key="4">
    <source>
        <dbReference type="Proteomes" id="UP000074108"/>
    </source>
</evidence>
<dbReference type="InterPro" id="IPR002347">
    <property type="entry name" value="SDR_fam"/>
</dbReference>
<dbReference type="FunFam" id="3.40.50.720:FF:000084">
    <property type="entry name" value="Short-chain dehydrogenase reductase"/>
    <property type="match status" value="1"/>
</dbReference>
<dbReference type="EMBL" id="LDYG01000017">
    <property type="protein sequence ID" value="KUP08080.1"/>
    <property type="molecule type" value="Genomic_DNA"/>
</dbReference>
<dbReference type="NCBIfam" id="NF005559">
    <property type="entry name" value="PRK07231.1"/>
    <property type="match status" value="1"/>
</dbReference>
<dbReference type="PRINTS" id="PR00080">
    <property type="entry name" value="SDRFAMILY"/>
</dbReference>